<dbReference type="Proteomes" id="UP001499987">
    <property type="component" value="Unassembled WGS sequence"/>
</dbReference>
<feature type="region of interest" description="Disordered" evidence="1">
    <location>
        <begin position="12"/>
        <end position="65"/>
    </location>
</feature>
<proteinExistence type="predicted"/>
<evidence type="ECO:0000313" key="3">
    <source>
        <dbReference type="Proteomes" id="UP001499987"/>
    </source>
</evidence>
<feature type="compositionally biased region" description="Low complexity" evidence="1">
    <location>
        <begin position="30"/>
        <end position="39"/>
    </location>
</feature>
<keyword evidence="3" id="KW-1185">Reference proteome</keyword>
<reference evidence="3" key="1">
    <citation type="journal article" date="2019" name="Int. J. Syst. Evol. Microbiol.">
        <title>The Global Catalogue of Microorganisms (GCM) 10K type strain sequencing project: providing services to taxonomists for standard genome sequencing and annotation.</title>
        <authorList>
            <consortium name="The Broad Institute Genomics Platform"/>
            <consortium name="The Broad Institute Genome Sequencing Center for Infectious Disease"/>
            <person name="Wu L."/>
            <person name="Ma J."/>
        </authorList>
    </citation>
    <scope>NUCLEOTIDE SEQUENCE [LARGE SCALE GENOMIC DNA]</scope>
    <source>
        <strain evidence="3">JCM 13002</strain>
    </source>
</reference>
<evidence type="ECO:0000256" key="1">
    <source>
        <dbReference type="SAM" id="MobiDB-lite"/>
    </source>
</evidence>
<protein>
    <submittedName>
        <fullName evidence="2">Uncharacterized protein</fullName>
    </submittedName>
</protein>
<organism evidence="2 3">
    <name type="scientific">Kitasatospora arboriphila</name>
    <dbReference type="NCBI Taxonomy" id="258052"/>
    <lineage>
        <taxon>Bacteria</taxon>
        <taxon>Bacillati</taxon>
        <taxon>Actinomycetota</taxon>
        <taxon>Actinomycetes</taxon>
        <taxon>Kitasatosporales</taxon>
        <taxon>Streptomycetaceae</taxon>
        <taxon>Kitasatospora</taxon>
    </lineage>
</organism>
<comment type="caution">
    <text evidence="2">The sequence shown here is derived from an EMBL/GenBank/DDBJ whole genome shotgun (WGS) entry which is preliminary data.</text>
</comment>
<accession>A0ABP4DZR2</accession>
<gene>
    <name evidence="2" type="ORF">GCM10009663_16160</name>
</gene>
<sequence length="65" mass="6273">MDNAFDGVVAAVGPAGRDGEAGRAGEAEGARVTGRARAAGGAGGGPFCRLRPADGPRNVTGRPPA</sequence>
<name>A0ABP4DZR2_9ACTN</name>
<dbReference type="EMBL" id="BAAALD010000010">
    <property type="protein sequence ID" value="GAA1075740.1"/>
    <property type="molecule type" value="Genomic_DNA"/>
</dbReference>
<evidence type="ECO:0000313" key="2">
    <source>
        <dbReference type="EMBL" id="GAA1075740.1"/>
    </source>
</evidence>
<feature type="compositionally biased region" description="Basic and acidic residues" evidence="1">
    <location>
        <begin position="17"/>
        <end position="29"/>
    </location>
</feature>